<sequence>MAAKNRWMVLCLAGVLSVAGCSSDNGGGSGKIGEQPETDTGSVEEDTGGSDEDAAQGPVTYYQHIKPILESNCVSCHTEGGIAPFVLDSYEAAKPVAGGLATAVESGSMPPWPPQEGCGEFQHTRAVTADEIAKIREWADTGAPEGDPANAASGQVDTVELGEPDFVADPGFDYVGNPPEGGIDDYHCFVIDPQLDQDRFLRAFESIPGNDSIVHHVLLYSAGPDEASRIQELEDEDTSSPGYTCFGGPRLSEPTLLGGWVPGTVPLDFGADKGIRIEQGSKLVMQVHYNMLNDPGGTDRTTVELHYTDGTPDVELAMLPLAQTNLNIAAGNAEAVETVSIDLPIPIDLYGVVPHMHLLGKSIDVKYTKDGQDTCLVDIPEWDFDWQGFYLYKDPVRIPGSSRVTLTCKFDNSPENQPDGRTPRDVTWGEGTYDEMCLNYVIIKRPPGL</sequence>
<keyword evidence="3" id="KW-1015">Disulfide bond</keyword>
<name>A0A4Y6PYR7_PERCE</name>
<keyword evidence="1 4" id="KW-0479">Metal-binding</keyword>
<dbReference type="InterPro" id="IPR014784">
    <property type="entry name" value="Cu2_ascorb_mOase-like_C"/>
</dbReference>
<organism evidence="7 8">
    <name type="scientific">Persicimonas caeni</name>
    <dbReference type="NCBI Taxonomy" id="2292766"/>
    <lineage>
        <taxon>Bacteria</taxon>
        <taxon>Deltaproteobacteria</taxon>
        <taxon>Bradymonadales</taxon>
        <taxon>Bradymonadaceae</taxon>
        <taxon>Persicimonas</taxon>
    </lineage>
</organism>
<accession>A0A5B8YDS4</accession>
<dbReference type="SUPFAM" id="SSF49742">
    <property type="entry name" value="PHM/PNGase F"/>
    <property type="match status" value="2"/>
</dbReference>
<dbReference type="GO" id="GO:0004500">
    <property type="term" value="F:dopamine beta-monooxygenase activity"/>
    <property type="evidence" value="ECO:0007669"/>
    <property type="project" value="InterPro"/>
</dbReference>
<dbReference type="AlphaFoldDB" id="A0A4Y6PYR7"/>
<keyword evidence="2 4" id="KW-0408">Iron</keyword>
<dbReference type="InterPro" id="IPR036939">
    <property type="entry name" value="Cu2_ascorb_mOase_N_sf"/>
</dbReference>
<dbReference type="EMBL" id="CP041186">
    <property type="protein sequence ID" value="QDG53462.1"/>
    <property type="molecule type" value="Genomic_DNA"/>
</dbReference>
<evidence type="ECO:0000256" key="4">
    <source>
        <dbReference type="PROSITE-ProRule" id="PRU00433"/>
    </source>
</evidence>
<accession>A0A4Y6PYR7</accession>
<dbReference type="OrthoDB" id="258766at2"/>
<feature type="compositionally biased region" description="Acidic residues" evidence="5">
    <location>
        <begin position="42"/>
        <end position="54"/>
    </location>
</feature>
<evidence type="ECO:0000313" key="8">
    <source>
        <dbReference type="Proteomes" id="UP000315995"/>
    </source>
</evidence>
<feature type="domain" description="Cytochrome c" evidence="6">
    <location>
        <begin position="52"/>
        <end position="143"/>
    </location>
</feature>
<dbReference type="Proteomes" id="UP000315995">
    <property type="component" value="Chromosome"/>
</dbReference>
<keyword evidence="4" id="KW-0349">Heme</keyword>
<reference evidence="7 8" key="1">
    <citation type="submission" date="2019-06" db="EMBL/GenBank/DDBJ databases">
        <title>Persicimonas caeni gen. nov., sp. nov., a predatory bacterium isolated from solar saltern.</title>
        <authorList>
            <person name="Wang S."/>
        </authorList>
    </citation>
    <scope>NUCLEOTIDE SEQUENCE [LARGE SCALE GENOMIC DNA]</scope>
    <source>
        <strain evidence="7 8">YN101</strain>
    </source>
</reference>
<feature type="region of interest" description="Disordered" evidence="5">
    <location>
        <begin position="24"/>
        <end position="55"/>
    </location>
</feature>
<dbReference type="Gene3D" id="2.60.120.310">
    <property type="entry name" value="Copper type II, ascorbate-dependent monooxygenase, N-terminal domain"/>
    <property type="match status" value="1"/>
</dbReference>
<dbReference type="GO" id="GO:0005507">
    <property type="term" value="F:copper ion binding"/>
    <property type="evidence" value="ECO:0007669"/>
    <property type="project" value="InterPro"/>
</dbReference>
<proteinExistence type="predicted"/>
<dbReference type="InterPro" id="IPR008977">
    <property type="entry name" value="PHM/PNGase_F_dom_sf"/>
</dbReference>
<dbReference type="Gene3D" id="2.60.120.230">
    <property type="match status" value="1"/>
</dbReference>
<dbReference type="RefSeq" id="WP_141199918.1">
    <property type="nucleotide sequence ID" value="NZ_CP041186.1"/>
</dbReference>
<dbReference type="PANTHER" id="PTHR10157">
    <property type="entry name" value="DOPAMINE BETA HYDROXYLASE RELATED"/>
    <property type="match status" value="1"/>
</dbReference>
<dbReference type="InterPro" id="IPR009056">
    <property type="entry name" value="Cyt_c-like_dom"/>
</dbReference>
<dbReference type="PROSITE" id="PS51007">
    <property type="entry name" value="CYTC"/>
    <property type="match status" value="1"/>
</dbReference>
<dbReference type="PROSITE" id="PS51257">
    <property type="entry name" value="PROKAR_LIPOPROTEIN"/>
    <property type="match status" value="1"/>
</dbReference>
<keyword evidence="8" id="KW-1185">Reference proteome</keyword>
<protein>
    <recommendedName>
        <fullName evidence="6">Cytochrome c domain-containing protein</fullName>
    </recommendedName>
</protein>
<dbReference type="PANTHER" id="PTHR10157:SF23">
    <property type="entry name" value="MOXD1 HOMOLOG 1"/>
    <property type="match status" value="1"/>
</dbReference>
<dbReference type="Pfam" id="PF03712">
    <property type="entry name" value="Cu2_monoox_C"/>
    <property type="match status" value="1"/>
</dbReference>
<dbReference type="GO" id="GO:0020037">
    <property type="term" value="F:heme binding"/>
    <property type="evidence" value="ECO:0007669"/>
    <property type="project" value="InterPro"/>
</dbReference>
<evidence type="ECO:0000256" key="2">
    <source>
        <dbReference type="ARBA" id="ARBA00023004"/>
    </source>
</evidence>
<dbReference type="InterPro" id="IPR024548">
    <property type="entry name" value="Cu2_monoox_C"/>
</dbReference>
<evidence type="ECO:0000256" key="3">
    <source>
        <dbReference type="ARBA" id="ARBA00023157"/>
    </source>
</evidence>
<evidence type="ECO:0000259" key="6">
    <source>
        <dbReference type="PROSITE" id="PS51007"/>
    </source>
</evidence>
<evidence type="ECO:0000256" key="1">
    <source>
        <dbReference type="ARBA" id="ARBA00022723"/>
    </source>
</evidence>
<dbReference type="InterPro" id="IPR000945">
    <property type="entry name" value="DBH-like"/>
</dbReference>
<evidence type="ECO:0000256" key="5">
    <source>
        <dbReference type="SAM" id="MobiDB-lite"/>
    </source>
</evidence>
<evidence type="ECO:0000313" key="7">
    <source>
        <dbReference type="EMBL" id="QDG53462.1"/>
    </source>
</evidence>
<dbReference type="GO" id="GO:0009055">
    <property type="term" value="F:electron transfer activity"/>
    <property type="evidence" value="ECO:0007669"/>
    <property type="project" value="InterPro"/>
</dbReference>
<gene>
    <name evidence="7" type="ORF">FIV42_22765</name>
</gene>